<dbReference type="Gene3D" id="3.30.560.10">
    <property type="entry name" value="Glucose Oxidase, domain 3"/>
    <property type="match status" value="1"/>
</dbReference>
<gene>
    <name evidence="1" type="primary">alkJ2</name>
    <name evidence="1" type="ORF">BN14_03989</name>
</gene>
<dbReference type="EC" id="1.1.99.1" evidence="1"/>
<dbReference type="PANTHER" id="PTHR11552:SF147">
    <property type="entry name" value="CHOLINE DEHYDROGENASE, MITOCHONDRIAL"/>
    <property type="match status" value="1"/>
</dbReference>
<sequence>MNSGIGPVDELKKHNVHLVHDLSDVGGHLMDHPMPLLRFRTLPGESLNFLNEKYNNTFYDKLKRSRAIAQYLLSKSGALTTNIAEAACFFRSDNPKLFPGLPPLDEDSTSGPDAPDLELIVMPIAFKNHGLEPVTGGDLMSIGTIALRPTSTGRITLRSNNPFDPPVIDPK</sequence>
<protein>
    <submittedName>
        <fullName evidence="1">Putative GMC oxidoreductase</fullName>
        <ecNumber evidence="1">1.1.99.1</ecNumber>
    </submittedName>
</protein>
<dbReference type="HOGENOM" id="CLU_1563945_0_0_1"/>
<dbReference type="Proteomes" id="UP000012065">
    <property type="component" value="Unassembled WGS sequence"/>
</dbReference>
<dbReference type="AlphaFoldDB" id="M5BTZ3"/>
<dbReference type="InterPro" id="IPR012132">
    <property type="entry name" value="GMC_OxRdtase"/>
</dbReference>
<evidence type="ECO:0000313" key="2">
    <source>
        <dbReference type="Proteomes" id="UP000012065"/>
    </source>
</evidence>
<dbReference type="EMBL" id="CAOJ01005725">
    <property type="protein sequence ID" value="CCO29965.1"/>
    <property type="molecule type" value="Genomic_DNA"/>
</dbReference>
<dbReference type="GO" id="GO:0050660">
    <property type="term" value="F:flavin adenine dinucleotide binding"/>
    <property type="evidence" value="ECO:0007669"/>
    <property type="project" value="InterPro"/>
</dbReference>
<proteinExistence type="predicted"/>
<organism evidence="1 2">
    <name type="scientific">Thanatephorus cucumeris (strain AG1-IB / isolate 7/3/14)</name>
    <name type="common">Lettuce bottom rot fungus</name>
    <name type="synonym">Rhizoctonia solani</name>
    <dbReference type="NCBI Taxonomy" id="1108050"/>
    <lineage>
        <taxon>Eukaryota</taxon>
        <taxon>Fungi</taxon>
        <taxon>Dikarya</taxon>
        <taxon>Basidiomycota</taxon>
        <taxon>Agaricomycotina</taxon>
        <taxon>Agaricomycetes</taxon>
        <taxon>Cantharellales</taxon>
        <taxon>Ceratobasidiaceae</taxon>
        <taxon>Rhizoctonia</taxon>
        <taxon>Rhizoctonia solani AG-1</taxon>
    </lineage>
</organism>
<dbReference type="GO" id="GO:0008812">
    <property type="term" value="F:choline dehydrogenase activity"/>
    <property type="evidence" value="ECO:0007669"/>
    <property type="project" value="UniProtKB-EC"/>
</dbReference>
<reference evidence="1 2" key="1">
    <citation type="journal article" date="2013" name="J. Biotechnol.">
        <title>Establishment and interpretation of the genome sequence of the phytopathogenic fungus Rhizoctonia solani AG1-IB isolate 7/3/14.</title>
        <authorList>
            <person name="Wibberg D.W."/>
            <person name="Jelonek L.J."/>
            <person name="Rupp O.R."/>
            <person name="Hennig M.H."/>
            <person name="Eikmeyer F.E."/>
            <person name="Goesmann A.G."/>
            <person name="Hartmann A.H."/>
            <person name="Borriss R.B."/>
            <person name="Grosch R.G."/>
            <person name="Puehler A.P."/>
            <person name="Schlueter A.S."/>
        </authorList>
    </citation>
    <scope>NUCLEOTIDE SEQUENCE [LARGE SCALE GENOMIC DNA]</scope>
    <source>
        <strain evidence="2">AG1-IB / isolate 7/3/14</strain>
    </source>
</reference>
<keyword evidence="1" id="KW-0560">Oxidoreductase</keyword>
<evidence type="ECO:0000313" key="1">
    <source>
        <dbReference type="EMBL" id="CCO29965.1"/>
    </source>
</evidence>
<comment type="caution">
    <text evidence="1">The sequence shown here is derived from an EMBL/GenBank/DDBJ whole genome shotgun (WGS) entry which is preliminary data.</text>
</comment>
<dbReference type="SUPFAM" id="SSF54373">
    <property type="entry name" value="FAD-linked reductases, C-terminal domain"/>
    <property type="match status" value="1"/>
</dbReference>
<name>M5BTZ3_THACB</name>
<accession>M5BTZ3</accession>
<dbReference type="PANTHER" id="PTHR11552">
    <property type="entry name" value="GLUCOSE-METHANOL-CHOLINE GMC OXIDOREDUCTASE"/>
    <property type="match status" value="1"/>
</dbReference>